<protein>
    <submittedName>
        <fullName evidence="6">FAD-dependent oxidoreductase</fullName>
    </submittedName>
</protein>
<dbReference type="PANTHER" id="PTHR43400:SF10">
    <property type="entry name" value="3-OXOSTEROID 1-DEHYDROGENASE"/>
    <property type="match status" value="1"/>
</dbReference>
<dbReference type="EMBL" id="SZWF01000002">
    <property type="protein sequence ID" value="KAA9395402.1"/>
    <property type="molecule type" value="Genomic_DNA"/>
</dbReference>
<dbReference type="SUPFAM" id="SSF51905">
    <property type="entry name" value="FAD/NAD(P)-binding domain"/>
    <property type="match status" value="1"/>
</dbReference>
<accession>A0A5J5L0L8</accession>
<name>A0A5J5L0L8_9MICC</name>
<comment type="caution">
    <text evidence="6">The sequence shown here is derived from an EMBL/GenBank/DDBJ whole genome shotgun (WGS) entry which is preliminary data.</text>
</comment>
<dbReference type="InterPro" id="IPR050315">
    <property type="entry name" value="FAD-oxidoreductase_2"/>
</dbReference>
<keyword evidence="3" id="KW-0274">FAD</keyword>
<dbReference type="Proteomes" id="UP000325957">
    <property type="component" value="Unassembled WGS sequence"/>
</dbReference>
<dbReference type="Gene3D" id="3.90.700.10">
    <property type="entry name" value="Succinate dehydrogenase/fumarate reductase flavoprotein, catalytic domain"/>
    <property type="match status" value="1"/>
</dbReference>
<organism evidence="6 7">
    <name type="scientific">Kocuria coralli</name>
    <dbReference type="NCBI Taxonomy" id="1461025"/>
    <lineage>
        <taxon>Bacteria</taxon>
        <taxon>Bacillati</taxon>
        <taxon>Actinomycetota</taxon>
        <taxon>Actinomycetes</taxon>
        <taxon>Micrococcales</taxon>
        <taxon>Micrococcaceae</taxon>
        <taxon>Kocuria</taxon>
    </lineage>
</organism>
<dbReference type="PANTHER" id="PTHR43400">
    <property type="entry name" value="FUMARATE REDUCTASE"/>
    <property type="match status" value="1"/>
</dbReference>
<comment type="cofactor">
    <cofactor evidence="1">
        <name>FAD</name>
        <dbReference type="ChEBI" id="CHEBI:57692"/>
    </cofactor>
</comment>
<evidence type="ECO:0000313" key="7">
    <source>
        <dbReference type="Proteomes" id="UP000325957"/>
    </source>
</evidence>
<evidence type="ECO:0000259" key="5">
    <source>
        <dbReference type="Pfam" id="PF00890"/>
    </source>
</evidence>
<dbReference type="GO" id="GO:0008202">
    <property type="term" value="P:steroid metabolic process"/>
    <property type="evidence" value="ECO:0007669"/>
    <property type="project" value="UniProtKB-ARBA"/>
</dbReference>
<gene>
    <name evidence="6" type="ORF">FCK90_03105</name>
</gene>
<dbReference type="Pfam" id="PF00890">
    <property type="entry name" value="FAD_binding_2"/>
    <property type="match status" value="1"/>
</dbReference>
<reference evidence="6 7" key="1">
    <citation type="submission" date="2019-05" db="EMBL/GenBank/DDBJ databases">
        <title>Kocuria coralli sp. nov., a novel actinobacterium isolated from coral reef seawater.</title>
        <authorList>
            <person name="Li J."/>
        </authorList>
    </citation>
    <scope>NUCLEOTIDE SEQUENCE [LARGE SCALE GENOMIC DNA]</scope>
    <source>
        <strain evidence="6 7">SCSIO 13007</strain>
    </source>
</reference>
<proteinExistence type="predicted"/>
<keyword evidence="4" id="KW-0560">Oxidoreductase</keyword>
<evidence type="ECO:0000256" key="4">
    <source>
        <dbReference type="ARBA" id="ARBA00023002"/>
    </source>
</evidence>
<dbReference type="AlphaFoldDB" id="A0A5J5L0L8"/>
<dbReference type="RefSeq" id="WP_158032827.1">
    <property type="nucleotide sequence ID" value="NZ_ML708611.1"/>
</dbReference>
<evidence type="ECO:0000256" key="1">
    <source>
        <dbReference type="ARBA" id="ARBA00001974"/>
    </source>
</evidence>
<dbReference type="Gene3D" id="3.50.50.60">
    <property type="entry name" value="FAD/NAD(P)-binding domain"/>
    <property type="match status" value="2"/>
</dbReference>
<dbReference type="InterPro" id="IPR003953">
    <property type="entry name" value="FAD-dep_OxRdtase_2_FAD-bd"/>
</dbReference>
<feature type="domain" description="FAD-dependent oxidoreductase 2 FAD-binding" evidence="5">
    <location>
        <begin position="13"/>
        <end position="555"/>
    </location>
</feature>
<evidence type="ECO:0000313" key="6">
    <source>
        <dbReference type="EMBL" id="KAA9395402.1"/>
    </source>
</evidence>
<keyword evidence="7" id="KW-1185">Reference proteome</keyword>
<sequence length="596" mass="63518">MAEAELPAELTVDVLVAGAGAGGLSAAATAAHHGLDVLVAERAARCGGATARSGGWMWTPGNPLALADGVAEPRDDFRTYLRAVIAPENYDEERIEAFLEAVPHMVGFFHELTPLRFTPGARINDIYGNLPGAGTGHRSVAASPFYGTRIPARLRRKLAHQFYMTSFLGMGIMAGDDLGKFLTALKRPSSFLHAARRVGTHLFDLAVHRRNMQMVNGVALVGRLLQAADQGGARIEVETRVTRLTFDDDGRVTGAVLESPAGTTTVRTRRGVVLATGGYPADVERRRETFTRTPTGREHWTLAPAEADGSGADLAESAGGYLDTEVTSAAAWCPVSLVDFPGGRQGVFPHIADRAKPGVIGVLSDGRRFVNEANGYWDYVNGMIRSVPDGRPVESWLIGSHHALRNYMLGFAKPRPVPVFPYTRILRYLVKGRTLEELAGKCGIDPEGLWETVAAFDRNAAAGVDPDFGRGETPFNRYGGDPAVAPNPTLAPLGKGPFYAVKVLPGSFGTFAGIKVNARSRVVDRSGAVVDGLWACGNDQVNIMGGRYPAGGVNLGPAMTFGYVAGRDLAGASTYEDDGTACPSPAYRGTAWAVRR</sequence>
<dbReference type="GO" id="GO:0033765">
    <property type="term" value="F:steroid dehydrogenase activity, acting on the CH-CH group of donors"/>
    <property type="evidence" value="ECO:0007669"/>
    <property type="project" value="UniProtKB-ARBA"/>
</dbReference>
<evidence type="ECO:0000256" key="3">
    <source>
        <dbReference type="ARBA" id="ARBA00022827"/>
    </source>
</evidence>
<dbReference type="SUPFAM" id="SSF56425">
    <property type="entry name" value="Succinate dehydrogenase/fumarate reductase flavoprotein, catalytic domain"/>
    <property type="match status" value="1"/>
</dbReference>
<dbReference type="InterPro" id="IPR036188">
    <property type="entry name" value="FAD/NAD-bd_sf"/>
</dbReference>
<dbReference type="OrthoDB" id="9813348at2"/>
<dbReference type="InterPro" id="IPR027477">
    <property type="entry name" value="Succ_DH/fumarate_Rdtase_cat_sf"/>
</dbReference>
<evidence type="ECO:0000256" key="2">
    <source>
        <dbReference type="ARBA" id="ARBA00022630"/>
    </source>
</evidence>
<keyword evidence="2" id="KW-0285">Flavoprotein</keyword>